<dbReference type="AlphaFoldDB" id="A0A0P8AFC7"/>
<dbReference type="Gene3D" id="3.30.2010.10">
    <property type="entry name" value="Metalloproteases ('zincins'), catalytic domain"/>
    <property type="match status" value="1"/>
</dbReference>
<evidence type="ECO:0000256" key="1">
    <source>
        <dbReference type="SAM" id="Coils"/>
    </source>
</evidence>
<dbReference type="PATRIC" id="fig|1305737.6.peg.2169"/>
<accession>A0A0P8AFC7</accession>
<feature type="transmembrane region" description="Helical" evidence="2">
    <location>
        <begin position="50"/>
        <end position="72"/>
    </location>
</feature>
<keyword evidence="2" id="KW-0472">Membrane</keyword>
<keyword evidence="2" id="KW-1133">Transmembrane helix</keyword>
<feature type="coiled-coil region" evidence="1">
    <location>
        <begin position="524"/>
        <end position="566"/>
    </location>
</feature>
<dbReference type="InterPro" id="IPR052173">
    <property type="entry name" value="Beta-lactam_resp_regulator"/>
</dbReference>
<dbReference type="PANTHER" id="PTHR34978">
    <property type="entry name" value="POSSIBLE SENSOR-TRANSDUCER PROTEIN BLAR"/>
    <property type="match status" value="1"/>
</dbReference>
<feature type="coiled-coil region" evidence="1">
    <location>
        <begin position="607"/>
        <end position="645"/>
    </location>
</feature>
<dbReference type="PANTHER" id="PTHR34978:SF3">
    <property type="entry name" value="SLR0241 PROTEIN"/>
    <property type="match status" value="1"/>
</dbReference>
<proteinExistence type="predicted"/>
<dbReference type="InterPro" id="IPR008756">
    <property type="entry name" value="Peptidase_M56"/>
</dbReference>
<dbReference type="eggNOG" id="COG3064">
    <property type="taxonomic scope" value="Bacteria"/>
</dbReference>
<keyword evidence="1" id="KW-0175">Coiled coil</keyword>
<feature type="domain" description="Peptidase M56" evidence="3">
    <location>
        <begin position="108"/>
        <end position="262"/>
    </location>
</feature>
<protein>
    <submittedName>
        <fullName evidence="4">Anti-repressor of BlaI family transcriptional regulator BlaR1</fullName>
    </submittedName>
</protein>
<evidence type="ECO:0000313" key="5">
    <source>
        <dbReference type="Proteomes" id="UP000050421"/>
    </source>
</evidence>
<evidence type="ECO:0000256" key="2">
    <source>
        <dbReference type="SAM" id="Phobius"/>
    </source>
</evidence>
<dbReference type="Proteomes" id="UP000050421">
    <property type="component" value="Unassembled WGS sequence"/>
</dbReference>
<organism evidence="4 5">
    <name type="scientific">Algoriphagus marincola HL-49</name>
    <dbReference type="NCBI Taxonomy" id="1305737"/>
    <lineage>
        <taxon>Bacteria</taxon>
        <taxon>Pseudomonadati</taxon>
        <taxon>Bacteroidota</taxon>
        <taxon>Cytophagia</taxon>
        <taxon>Cytophagales</taxon>
        <taxon>Cyclobacteriaceae</taxon>
        <taxon>Algoriphagus</taxon>
    </lineage>
</organism>
<dbReference type="Pfam" id="PF05569">
    <property type="entry name" value="Peptidase_M56"/>
    <property type="match status" value="1"/>
</dbReference>
<dbReference type="STRING" id="1305737.GCA_000526355_02357"/>
<evidence type="ECO:0000259" key="3">
    <source>
        <dbReference type="Pfam" id="PF05569"/>
    </source>
</evidence>
<evidence type="ECO:0000313" key="4">
    <source>
        <dbReference type="EMBL" id="KPQ16735.1"/>
    </source>
</evidence>
<comment type="caution">
    <text evidence="4">The sequence shown here is derived from an EMBL/GenBank/DDBJ whole genome shotgun (WGS) entry which is preliminary data.</text>
</comment>
<feature type="transmembrane region" description="Helical" evidence="2">
    <location>
        <begin position="15"/>
        <end position="38"/>
    </location>
</feature>
<reference evidence="4 5" key="1">
    <citation type="submission" date="2015-09" db="EMBL/GenBank/DDBJ databases">
        <title>Identification and resolution of microdiversity through metagenomic sequencing of parallel consortia.</title>
        <authorList>
            <person name="Nelson W.C."/>
            <person name="Romine M.F."/>
            <person name="Lindemann S.R."/>
        </authorList>
    </citation>
    <scope>NUCLEOTIDE SEQUENCE [LARGE SCALE GENOMIC DNA]</scope>
    <source>
        <strain evidence="4">HL-49</strain>
    </source>
</reference>
<sequence length="647" mass="75028">MNFLNDWIPEHLLQILGWTLVHSLWQWVAVSVVLWVGLRIFHHKTPQFKYLMALGALASGLVLTLITLFHQVSIHTPNLSLSGSETVGWVLLSEPAQSMTFIQGTLIWVESQLPFLVNIWFFGAVLFLFRLIANLSAVRNLRQGSMPNADLEFTNKLNQVAARLGIKNRVELKITTEGLSPMAVGVIKPIVLFPAGLLFQMCPEQLEAILAHELAHIKRHDYLFNLMQSTLEILFFYHPCFWWTNQTVKELRENATDDLAIKGGIEPKVLAQALAEVLNFAQENSPELALAASKRRNPTLHRIKRMLGLPAQNYPQNPIISIPMLLSLVLAVGIFAHAESSKPNEFEDQIPLVSLENPELDFITFTSENPSLIRVDTTVKKERKVIISDGNSTQEWTDDQGNHVVITQKGNGNTFRYELKSDTLIVEGDTIIKGKKSMVFIDGMPHLDFDFESMPEFDSLMMGSGTPPFPPFPDGFPFEFFGDADFFMFESGEPMMFEFDGEGPGSFFFGDTTEMSPGERENWIKEKEEKMQVWAERMEERAQRFQQRWEENAEEREARMKAWEKEIEPKLNEWEEKMKAWKEAQEPKMQEFRMKMKEWEKTQEPKIEEFRRKLEQWQRENEQKMQEFQRELEQEMEKLRQMQKDKN</sequence>
<dbReference type="OrthoDB" id="15218at2"/>
<dbReference type="CDD" id="cd07341">
    <property type="entry name" value="M56_BlaR1_MecR1_like"/>
    <property type="match status" value="1"/>
</dbReference>
<gene>
    <name evidence="4" type="primary">blaR1</name>
    <name evidence="4" type="ORF">HLUCCX10_07610</name>
</gene>
<dbReference type="EMBL" id="LJXT01000037">
    <property type="protein sequence ID" value="KPQ16735.1"/>
    <property type="molecule type" value="Genomic_DNA"/>
</dbReference>
<dbReference type="eggNOG" id="COG4219">
    <property type="taxonomic scope" value="Bacteria"/>
</dbReference>
<keyword evidence="2" id="KW-0812">Transmembrane</keyword>
<feature type="transmembrane region" description="Helical" evidence="2">
    <location>
        <begin position="115"/>
        <end position="133"/>
    </location>
</feature>
<name>A0A0P8AFC7_9BACT</name>